<dbReference type="Proteomes" id="UP000789702">
    <property type="component" value="Unassembled WGS sequence"/>
</dbReference>
<evidence type="ECO:0000313" key="2">
    <source>
        <dbReference type="Proteomes" id="UP000789702"/>
    </source>
</evidence>
<sequence length="283" mass="32791">MSDPKVSTLWQDIEYEKKLNTVRTEGILQAAITTTDEVISAINTTNAIHQYNLRSLVLAKKVIQKSIMNQNQNLQNEINSSTISTIVKRDLPATFKEFGENEIDVSTNDEKKFSEICREVNENEMELDLQEPSVVYITENNLEDLDWEVVMHKVEVYRKQPKKSICLRSSLLLFDRSNKEKDPNVRARIEFKVDAAIEYQTPVIGCLEVPDAEDQLKGHEIRVYAFAASGSLFHLVLMYEAFLPSSREDFYNLELTYLALKEYKRNWTKQKLCYVNSVGRRYS</sequence>
<keyword evidence="2" id="KW-1185">Reference proteome</keyword>
<evidence type="ECO:0000313" key="1">
    <source>
        <dbReference type="EMBL" id="CAG8438452.1"/>
    </source>
</evidence>
<reference evidence="1" key="1">
    <citation type="submission" date="2021-06" db="EMBL/GenBank/DDBJ databases">
        <authorList>
            <person name="Kallberg Y."/>
            <person name="Tangrot J."/>
            <person name="Rosling A."/>
        </authorList>
    </citation>
    <scope>NUCLEOTIDE SEQUENCE</scope>
    <source>
        <strain evidence="1">IL203A</strain>
    </source>
</reference>
<dbReference type="EMBL" id="CAJVPU010000032">
    <property type="protein sequence ID" value="CAG8438452.1"/>
    <property type="molecule type" value="Genomic_DNA"/>
</dbReference>
<proteinExistence type="predicted"/>
<protein>
    <submittedName>
        <fullName evidence="1">13270_t:CDS:1</fullName>
    </submittedName>
</protein>
<accession>A0ACA9JVG7</accession>
<organism evidence="1 2">
    <name type="scientific">Dentiscutata heterogama</name>
    <dbReference type="NCBI Taxonomy" id="1316150"/>
    <lineage>
        <taxon>Eukaryota</taxon>
        <taxon>Fungi</taxon>
        <taxon>Fungi incertae sedis</taxon>
        <taxon>Mucoromycota</taxon>
        <taxon>Glomeromycotina</taxon>
        <taxon>Glomeromycetes</taxon>
        <taxon>Diversisporales</taxon>
        <taxon>Gigasporaceae</taxon>
        <taxon>Dentiscutata</taxon>
    </lineage>
</organism>
<name>A0ACA9JVG7_9GLOM</name>
<comment type="caution">
    <text evidence="1">The sequence shown here is derived from an EMBL/GenBank/DDBJ whole genome shotgun (WGS) entry which is preliminary data.</text>
</comment>
<gene>
    <name evidence="1" type="ORF">DHETER_LOCUS77</name>
</gene>